<dbReference type="InterPro" id="IPR007702">
    <property type="entry name" value="Janus"/>
</dbReference>
<dbReference type="AlphaFoldDB" id="A0A7L4IE92"/>
<comment type="caution">
    <text evidence="2">The sequence shown here is derived from an EMBL/GenBank/DDBJ whole genome shotgun (WGS) entry which is preliminary data.</text>
</comment>
<accession>A0A7L4IE92</accession>
<dbReference type="OrthoDB" id="10249612at2759"/>
<evidence type="ECO:0000313" key="3">
    <source>
        <dbReference type="Proteomes" id="UP000539032"/>
    </source>
</evidence>
<gene>
    <name evidence="2" type="primary">Phpt1_2</name>
    <name evidence="2" type="ORF">SCOUMB_R12825</name>
</gene>
<dbReference type="SUPFAM" id="SSF143724">
    <property type="entry name" value="PHP14-like"/>
    <property type="match status" value="1"/>
</dbReference>
<feature type="non-terminal residue" evidence="2">
    <location>
        <position position="1"/>
    </location>
</feature>
<evidence type="ECO:0000256" key="1">
    <source>
        <dbReference type="ARBA" id="ARBA00010971"/>
    </source>
</evidence>
<dbReference type="InterPro" id="IPR038596">
    <property type="entry name" value="Janus_sf"/>
</dbReference>
<proteinExistence type="inferred from homology"/>
<dbReference type="Proteomes" id="UP000539032">
    <property type="component" value="Unassembled WGS sequence"/>
</dbReference>
<evidence type="ECO:0000313" key="2">
    <source>
        <dbReference type="EMBL" id="NXX64068.1"/>
    </source>
</evidence>
<name>A0A7L4IE92_SCOUM</name>
<dbReference type="Pfam" id="PF05005">
    <property type="entry name" value="Ocnus"/>
    <property type="match status" value="1"/>
</dbReference>
<comment type="similarity">
    <text evidence="1">Belongs to the janus family.</text>
</comment>
<feature type="non-terminal residue" evidence="2">
    <location>
        <position position="60"/>
    </location>
</feature>
<keyword evidence="3" id="KW-1185">Reference proteome</keyword>
<protein>
    <submittedName>
        <fullName evidence="2">PHP14 phosphatase</fullName>
    </submittedName>
</protein>
<organism evidence="2 3">
    <name type="scientific">Scopus umbretta</name>
    <name type="common">Hammerkop</name>
    <dbReference type="NCBI Taxonomy" id="33581"/>
    <lineage>
        <taxon>Eukaryota</taxon>
        <taxon>Metazoa</taxon>
        <taxon>Chordata</taxon>
        <taxon>Craniata</taxon>
        <taxon>Vertebrata</taxon>
        <taxon>Euteleostomi</taxon>
        <taxon>Archelosauria</taxon>
        <taxon>Archosauria</taxon>
        <taxon>Dinosauria</taxon>
        <taxon>Saurischia</taxon>
        <taxon>Theropoda</taxon>
        <taxon>Coelurosauria</taxon>
        <taxon>Aves</taxon>
        <taxon>Neognathae</taxon>
        <taxon>Neoaves</taxon>
        <taxon>Aequornithes</taxon>
        <taxon>Pelecaniformes</taxon>
        <taxon>Scopidae</taxon>
        <taxon>Scopus</taxon>
    </lineage>
</organism>
<sequence length="60" mass="7073">RSKYDCESLGARRILHQSEKTTIYVYRFGMGFGRANNFVPTEELKAKYPDYEITWAGEDY</sequence>
<dbReference type="EMBL" id="VZTL01225562">
    <property type="protein sequence ID" value="NXX64068.1"/>
    <property type="molecule type" value="Genomic_DNA"/>
</dbReference>
<dbReference type="Gene3D" id="3.50.20.20">
    <property type="entry name" value="Janus/Ocnus"/>
    <property type="match status" value="1"/>
</dbReference>
<reference evidence="2 3" key="1">
    <citation type="submission" date="2020-02" db="EMBL/GenBank/DDBJ databases">
        <title>Bird 10,000 Genomes (B10K) Project - Family phase.</title>
        <authorList>
            <person name="Zhang G."/>
        </authorList>
    </citation>
    <scope>NUCLEOTIDE SEQUENCE [LARGE SCALE GENOMIC DNA]</scope>
    <source>
        <strain evidence="2">B10K-DU-002-70</strain>
        <tissue evidence="2">Muscle</tissue>
    </source>
</reference>